<keyword evidence="1" id="KW-0677">Repeat</keyword>
<dbReference type="InterPro" id="IPR019734">
    <property type="entry name" value="TPR_rpt"/>
</dbReference>
<evidence type="ECO:0000256" key="2">
    <source>
        <dbReference type="ARBA" id="ARBA00022803"/>
    </source>
</evidence>
<keyword evidence="7" id="KW-1185">Reference proteome</keyword>
<feature type="compositionally biased region" description="Basic and acidic residues" evidence="4">
    <location>
        <begin position="464"/>
        <end position="482"/>
    </location>
</feature>
<evidence type="ECO:0000256" key="1">
    <source>
        <dbReference type="ARBA" id="ARBA00022737"/>
    </source>
</evidence>
<dbReference type="PANTHER" id="PTHR45586">
    <property type="entry name" value="TPR REPEAT-CONTAINING PROTEIN PA4667"/>
    <property type="match status" value="1"/>
</dbReference>
<proteinExistence type="predicted"/>
<keyword evidence="5" id="KW-0732">Signal</keyword>
<protein>
    <recommendedName>
        <fullName evidence="8">Tetratricopeptide repeat protein</fullName>
    </recommendedName>
</protein>
<dbReference type="PANTHER" id="PTHR45586:SF1">
    <property type="entry name" value="LIPOPOLYSACCHARIDE ASSEMBLY PROTEIN B"/>
    <property type="match status" value="1"/>
</dbReference>
<dbReference type="InterPro" id="IPR051012">
    <property type="entry name" value="CellSynth/LPSAsmb/PSIAsmb"/>
</dbReference>
<dbReference type="EMBL" id="CP074694">
    <property type="protein sequence ID" value="QVL32162.1"/>
    <property type="molecule type" value="Genomic_DNA"/>
</dbReference>
<gene>
    <name evidence="6" type="ORF">KIH39_25550</name>
</gene>
<sequence>MRSFILSRVGVALLGTITLAGFATPNQQLYAQGDTKTAEKKNEDVDKAEKAFNKGQFDECLKFLQDAEKKDPKIAPARLNLARFFLTVLRSNQIDQNARLQVFQMARTNLERAVIENPNHPECYLEIASIALSEFRFTETILACQTALTLAKSDKWSSDQKKIFEKEANAGLATAFDDRGDWESAKTHYLAWKILDPKSAPLMQRLAKVYFNLNKADEAFVELTQAKAEDPTLDPPEVAMGLLWANKPNKAKAEEWFQKAITKNPKLARVHQAYGGWLLDTGNLAAAKISINQAKTLDPMAPETQSLLGLLARYENRLDEAEKIFEDLMRSQPANFFASNQLAQVLAEQTSSPSQQQRALQIAGVNKDRLSRNPEAWSTLGWVLLKVGKESDAEQALNTSITLSNKQVAPDTAYFIASVLKKKDEKKFSDEIRKYLEGAIAAESAFIHRADAVRMLTDLNSRYPKKEEPKDSKKEPEGEKKK</sequence>
<dbReference type="Proteomes" id="UP000676194">
    <property type="component" value="Chromosome"/>
</dbReference>
<feature type="coiled-coil region" evidence="3">
    <location>
        <begin position="304"/>
        <end position="331"/>
    </location>
</feature>
<dbReference type="SUPFAM" id="SSF48452">
    <property type="entry name" value="TPR-like"/>
    <property type="match status" value="2"/>
</dbReference>
<dbReference type="InterPro" id="IPR011990">
    <property type="entry name" value="TPR-like_helical_dom_sf"/>
</dbReference>
<evidence type="ECO:0008006" key="8">
    <source>
        <dbReference type="Google" id="ProtNLM"/>
    </source>
</evidence>
<evidence type="ECO:0000256" key="4">
    <source>
        <dbReference type="SAM" id="MobiDB-lite"/>
    </source>
</evidence>
<dbReference type="RefSeq" id="WP_213496852.1">
    <property type="nucleotide sequence ID" value="NZ_CP074694.1"/>
</dbReference>
<evidence type="ECO:0000313" key="7">
    <source>
        <dbReference type="Proteomes" id="UP000676194"/>
    </source>
</evidence>
<evidence type="ECO:0000256" key="5">
    <source>
        <dbReference type="SAM" id="SignalP"/>
    </source>
</evidence>
<feature type="chain" id="PRO_5034568125" description="Tetratricopeptide repeat protein" evidence="5">
    <location>
        <begin position="24"/>
        <end position="482"/>
    </location>
</feature>
<accession>A0A8E6B694</accession>
<feature type="signal peptide" evidence="5">
    <location>
        <begin position="1"/>
        <end position="23"/>
    </location>
</feature>
<feature type="region of interest" description="Disordered" evidence="4">
    <location>
        <begin position="458"/>
        <end position="482"/>
    </location>
</feature>
<evidence type="ECO:0000313" key="6">
    <source>
        <dbReference type="EMBL" id="QVL32162.1"/>
    </source>
</evidence>
<dbReference type="SMART" id="SM00028">
    <property type="entry name" value="TPR"/>
    <property type="match status" value="5"/>
</dbReference>
<evidence type="ECO:0000256" key="3">
    <source>
        <dbReference type="SAM" id="Coils"/>
    </source>
</evidence>
<dbReference type="Gene3D" id="1.25.40.10">
    <property type="entry name" value="Tetratricopeptide repeat domain"/>
    <property type="match status" value="2"/>
</dbReference>
<organism evidence="6 7">
    <name type="scientific">Telmatocola sphagniphila</name>
    <dbReference type="NCBI Taxonomy" id="1123043"/>
    <lineage>
        <taxon>Bacteria</taxon>
        <taxon>Pseudomonadati</taxon>
        <taxon>Planctomycetota</taxon>
        <taxon>Planctomycetia</taxon>
        <taxon>Gemmatales</taxon>
        <taxon>Gemmataceae</taxon>
    </lineage>
</organism>
<reference evidence="6" key="1">
    <citation type="submission" date="2021-05" db="EMBL/GenBank/DDBJ databases">
        <title>Complete genome sequence of the cellulolytic planctomycete Telmatocola sphagniphila SP2T and characterization of the first cellulase from planctomycetes.</title>
        <authorList>
            <person name="Rakitin A.L."/>
            <person name="Beletsky A.V."/>
            <person name="Naumoff D.G."/>
            <person name="Kulichevskaya I.S."/>
            <person name="Mardanov A.V."/>
            <person name="Ravin N.V."/>
            <person name="Dedysh S.N."/>
        </authorList>
    </citation>
    <scope>NUCLEOTIDE SEQUENCE</scope>
    <source>
        <strain evidence="6">SP2T</strain>
    </source>
</reference>
<dbReference type="KEGG" id="tsph:KIH39_25550"/>
<name>A0A8E6B694_9BACT</name>
<keyword evidence="2" id="KW-0802">TPR repeat</keyword>
<keyword evidence="3" id="KW-0175">Coiled coil</keyword>
<dbReference type="AlphaFoldDB" id="A0A8E6B694"/>